<organism evidence="1 2">
    <name type="scientific">Streptomyces umbrinus</name>
    <dbReference type="NCBI Taxonomy" id="67370"/>
    <lineage>
        <taxon>Bacteria</taxon>
        <taxon>Bacillati</taxon>
        <taxon>Actinomycetota</taxon>
        <taxon>Actinomycetes</taxon>
        <taxon>Kitasatosporales</taxon>
        <taxon>Streptomycetaceae</taxon>
        <taxon>Streptomyces</taxon>
        <taxon>Streptomyces phaeochromogenes group</taxon>
    </lineage>
</organism>
<dbReference type="Proteomes" id="UP001230328">
    <property type="component" value="Unassembled WGS sequence"/>
</dbReference>
<reference evidence="1 2" key="1">
    <citation type="submission" date="2023-07" db="EMBL/GenBank/DDBJ databases">
        <title>Comparative genomics of wheat-associated soil bacteria to identify genetic determinants of phenazine resistance.</title>
        <authorList>
            <person name="Mouncey N."/>
        </authorList>
    </citation>
    <scope>NUCLEOTIDE SEQUENCE [LARGE SCALE GENOMIC DNA]</scope>
    <source>
        <strain evidence="1 2">V2I4</strain>
    </source>
</reference>
<evidence type="ECO:0008006" key="3">
    <source>
        <dbReference type="Google" id="ProtNLM"/>
    </source>
</evidence>
<dbReference type="SUPFAM" id="SSF56219">
    <property type="entry name" value="DNase I-like"/>
    <property type="match status" value="1"/>
</dbReference>
<keyword evidence="2" id="KW-1185">Reference proteome</keyword>
<name>A0ABU0T6P5_9ACTN</name>
<proteinExistence type="predicted"/>
<sequence>MMPKSSDRIRLVNWNFERNGGPSPEPGALPELCRQAYAFLAQLEPDWIGMPELPHVQTGPDTSPEEVAAARRRLHATEDILAGMRGFLGGMGEGNNPTGAFVRESTFTIGPQHHHRTGFHTPPTQIPLHLDEVPDAAIHSAVFRNSYCSPPDRLRETFKLTRLVDKVNAHNGRTAPWAACWLLGDTNEMPSPHGELVPAIDWSAPEITDDVHRLHRAEQLPDGSWRSYTNFDDIMLAAGMHDAARWAAHHGQLNAMAATAGRKRPDQGGPVRLDRGLMDSFSVQGVEYVCVIDMSGLSDHDLVVIDLSRRKLVEALLRQTIRPLAKWSDQPLLPMPTLLSRQQFLSMGPGQPLLVPPRVTLTA</sequence>
<protein>
    <recommendedName>
        <fullName evidence="3">Endonuclease/exonuclease/phosphatase domain-containing protein</fullName>
    </recommendedName>
</protein>
<dbReference type="InterPro" id="IPR036691">
    <property type="entry name" value="Endo/exonu/phosph_ase_sf"/>
</dbReference>
<gene>
    <name evidence="1" type="ORF">QF035_009056</name>
</gene>
<comment type="caution">
    <text evidence="1">The sequence shown here is derived from an EMBL/GenBank/DDBJ whole genome shotgun (WGS) entry which is preliminary data.</text>
</comment>
<evidence type="ECO:0000313" key="2">
    <source>
        <dbReference type="Proteomes" id="UP001230328"/>
    </source>
</evidence>
<evidence type="ECO:0000313" key="1">
    <source>
        <dbReference type="EMBL" id="MDQ1031474.1"/>
    </source>
</evidence>
<accession>A0ABU0T6P5</accession>
<dbReference type="EMBL" id="JAUSZI010000002">
    <property type="protein sequence ID" value="MDQ1031474.1"/>
    <property type="molecule type" value="Genomic_DNA"/>
</dbReference>